<dbReference type="PANTHER" id="PTHR17102:SF4">
    <property type="entry name" value="NEURONAL REGENERATION-RELATED PROTEIN"/>
    <property type="match status" value="1"/>
</dbReference>
<reference evidence="4" key="1">
    <citation type="journal article" date="2021" name="Evol. Appl.">
        <title>The genome of the Pyrenean desman and the effects of bottlenecks and inbreeding on the genomic landscape of an endangered species.</title>
        <authorList>
            <person name="Escoda L."/>
            <person name="Castresana J."/>
        </authorList>
    </citation>
    <scope>NUCLEOTIDE SEQUENCE</scope>
    <source>
        <strain evidence="4">IBE-C5619</strain>
    </source>
</reference>
<evidence type="ECO:0000313" key="4">
    <source>
        <dbReference type="EMBL" id="KAG8505671.1"/>
    </source>
</evidence>
<dbReference type="PANTHER" id="PTHR17102">
    <property type="entry name" value="NEURONAL REGENERATION-RELATED PROTEIN"/>
    <property type="match status" value="1"/>
</dbReference>
<feature type="non-terminal residue" evidence="4">
    <location>
        <position position="67"/>
    </location>
</feature>
<dbReference type="GO" id="GO:0017015">
    <property type="term" value="P:regulation of transforming growth factor beta receptor signaling pathway"/>
    <property type="evidence" value="ECO:0007669"/>
    <property type="project" value="TreeGrafter"/>
</dbReference>
<dbReference type="OrthoDB" id="9383199at2759"/>
<sequence length="67" mass="7826">VYYPERSLWVNQDPFPKKDMDGRLPKGRLPIPKEVNRKKNEETEAGFLPPLGSDERHSPGISYLHFF</sequence>
<dbReference type="Proteomes" id="UP000700334">
    <property type="component" value="Unassembled WGS sequence"/>
</dbReference>
<dbReference type="EMBL" id="JAGFMF010012245">
    <property type="protein sequence ID" value="KAG8505671.1"/>
    <property type="molecule type" value="Genomic_DNA"/>
</dbReference>
<keyword evidence="5" id="KW-1185">Reference proteome</keyword>
<dbReference type="InterPro" id="IPR024417">
    <property type="entry name" value="Neuronal_3.1"/>
</dbReference>
<evidence type="ECO:0000313" key="5">
    <source>
        <dbReference type="Proteomes" id="UP000700334"/>
    </source>
</evidence>
<protein>
    <recommendedName>
        <fullName evidence="1">Neuronal regeneration-related protein</fullName>
    </recommendedName>
    <alternativeName>
        <fullName evidence="2">Neuronal protein 3.1</fullName>
    </alternativeName>
    <alternativeName>
        <fullName evidence="3">Protein p311</fullName>
    </alternativeName>
</protein>
<dbReference type="GO" id="GO:0031103">
    <property type="term" value="P:axon regeneration"/>
    <property type="evidence" value="ECO:0007669"/>
    <property type="project" value="TreeGrafter"/>
</dbReference>
<comment type="caution">
    <text evidence="4">The sequence shown here is derived from an EMBL/GenBank/DDBJ whole genome shotgun (WGS) entry which is preliminary data.</text>
</comment>
<name>A0A8J6DER4_GALPY</name>
<dbReference type="Pfam" id="PF11092">
    <property type="entry name" value="Alveol-reg_P311"/>
    <property type="match status" value="1"/>
</dbReference>
<evidence type="ECO:0000256" key="1">
    <source>
        <dbReference type="ARBA" id="ARBA00022173"/>
    </source>
</evidence>
<evidence type="ECO:0000256" key="3">
    <source>
        <dbReference type="ARBA" id="ARBA00033348"/>
    </source>
</evidence>
<evidence type="ECO:0000256" key="2">
    <source>
        <dbReference type="ARBA" id="ARBA00031310"/>
    </source>
</evidence>
<organism evidence="4 5">
    <name type="scientific">Galemys pyrenaicus</name>
    <name type="common">Iberian desman</name>
    <name type="synonym">Pyrenean desman</name>
    <dbReference type="NCBI Taxonomy" id="202257"/>
    <lineage>
        <taxon>Eukaryota</taxon>
        <taxon>Metazoa</taxon>
        <taxon>Chordata</taxon>
        <taxon>Craniata</taxon>
        <taxon>Vertebrata</taxon>
        <taxon>Euteleostomi</taxon>
        <taxon>Mammalia</taxon>
        <taxon>Eutheria</taxon>
        <taxon>Laurasiatheria</taxon>
        <taxon>Eulipotyphla</taxon>
        <taxon>Talpidae</taxon>
        <taxon>Galemys</taxon>
    </lineage>
</organism>
<proteinExistence type="predicted"/>
<dbReference type="GO" id="GO:0045664">
    <property type="term" value="P:regulation of neuron differentiation"/>
    <property type="evidence" value="ECO:0007669"/>
    <property type="project" value="TreeGrafter"/>
</dbReference>
<gene>
    <name evidence="4" type="ORF">J0S82_018069</name>
</gene>
<dbReference type="AlphaFoldDB" id="A0A8J6DER4"/>
<accession>A0A8J6DER4</accession>